<evidence type="ECO:0000259" key="1">
    <source>
        <dbReference type="Pfam" id="PF11127"/>
    </source>
</evidence>
<evidence type="ECO:0000313" key="3">
    <source>
        <dbReference type="Proteomes" id="UP000315215"/>
    </source>
</evidence>
<keyword evidence="3" id="KW-1185">Reference proteome</keyword>
<dbReference type="KEGG" id="aqt:FN924_02940"/>
<reference evidence="2 3" key="1">
    <citation type="submission" date="2019-07" db="EMBL/GenBank/DDBJ databases">
        <authorList>
            <person name="Li J."/>
        </authorList>
    </citation>
    <scope>NUCLEOTIDE SEQUENCE [LARGE SCALE GENOMIC DNA]</scope>
    <source>
        <strain evidence="2 3">TKL69</strain>
    </source>
</reference>
<feature type="domain" description="Inner membrane protein YgaP-like transmembrane" evidence="1">
    <location>
        <begin position="36"/>
        <end position="93"/>
    </location>
</feature>
<dbReference type="Pfam" id="PF11127">
    <property type="entry name" value="YgaP-like_TM"/>
    <property type="match status" value="1"/>
</dbReference>
<dbReference type="EMBL" id="CP041666">
    <property type="protein sequence ID" value="QDP39242.1"/>
    <property type="molecule type" value="Genomic_DNA"/>
</dbReference>
<evidence type="ECO:0000313" key="2">
    <source>
        <dbReference type="EMBL" id="QDP39242.1"/>
    </source>
</evidence>
<sequence length="115" mass="12870">MLVHILISFSPFFLLSYHVGKDNALINWKGDVTILQQNVGNVDAYVRLTCGFTMLSYATARMIKNQNKEGALIIAGLAAMKIAEGISRYCPMIDYVNRVVVSKSIQRKMDEVPTE</sequence>
<organism evidence="2 3">
    <name type="scientific">Radiobacillus deserti</name>
    <dbReference type="NCBI Taxonomy" id="2594883"/>
    <lineage>
        <taxon>Bacteria</taxon>
        <taxon>Bacillati</taxon>
        <taxon>Bacillota</taxon>
        <taxon>Bacilli</taxon>
        <taxon>Bacillales</taxon>
        <taxon>Bacillaceae</taxon>
        <taxon>Radiobacillus</taxon>
    </lineage>
</organism>
<accession>A0A516KCW4</accession>
<dbReference type="AlphaFoldDB" id="A0A516KCW4"/>
<dbReference type="Proteomes" id="UP000315215">
    <property type="component" value="Chromosome"/>
</dbReference>
<name>A0A516KCW4_9BACI</name>
<proteinExistence type="predicted"/>
<dbReference type="InterPro" id="IPR021309">
    <property type="entry name" value="YgaP-like_TM"/>
</dbReference>
<gene>
    <name evidence="2" type="ORF">FN924_02940</name>
</gene>
<protein>
    <submittedName>
        <fullName evidence="2">DUF2892 domain-containing protein</fullName>
    </submittedName>
</protein>